<keyword evidence="3" id="KW-1185">Reference proteome</keyword>
<feature type="region of interest" description="Disordered" evidence="1">
    <location>
        <begin position="107"/>
        <end position="169"/>
    </location>
</feature>
<dbReference type="EMBL" id="AP018365">
    <property type="protein sequence ID" value="BBB01035.1"/>
    <property type="molecule type" value="Genomic_DNA"/>
</dbReference>
<organism evidence="2 3">
    <name type="scientific">Actinacidiphila reveromycinica</name>
    <dbReference type="NCBI Taxonomy" id="659352"/>
    <lineage>
        <taxon>Bacteria</taxon>
        <taxon>Bacillati</taxon>
        <taxon>Actinomycetota</taxon>
        <taxon>Actinomycetes</taxon>
        <taxon>Kitasatosporales</taxon>
        <taxon>Streptomycetaceae</taxon>
        <taxon>Actinacidiphila</taxon>
    </lineage>
</organism>
<evidence type="ECO:0000313" key="2">
    <source>
        <dbReference type="EMBL" id="BBB01035.1"/>
    </source>
</evidence>
<evidence type="ECO:0000256" key="1">
    <source>
        <dbReference type="SAM" id="MobiDB-lite"/>
    </source>
</evidence>
<accession>A0A7U3VRQ0</accession>
<reference evidence="2 3" key="2">
    <citation type="journal article" date="2011" name="J. Antibiot.">
        <title>Furaquinocins I and J: novel polyketide isoprenoid hybrid compounds from Streptomyces reveromyceticus SN-593.</title>
        <authorList>
            <person name="Panthee S."/>
            <person name="Takahashi S."/>
            <person name="Takagi H."/>
            <person name="Nogawa T."/>
            <person name="Oowada E."/>
            <person name="Uramoto M."/>
            <person name="Osada H."/>
        </authorList>
    </citation>
    <scope>NUCLEOTIDE SEQUENCE [LARGE SCALE GENOMIC DNA]</scope>
    <source>
        <strain evidence="2 3">SN-593</strain>
    </source>
</reference>
<dbReference type="KEGG" id="arev:RVR_8267"/>
<proteinExistence type="predicted"/>
<reference evidence="2 3" key="3">
    <citation type="journal article" date="2011" name="Nat. Chem. Biol.">
        <title>Reveromycin A biosynthesis uses RevG and RevJ for stereospecific spiroacetal formation.</title>
        <authorList>
            <person name="Takahashi S."/>
            <person name="Toyoda A."/>
            <person name="Sekiyama Y."/>
            <person name="Takagi H."/>
            <person name="Nogawa T."/>
            <person name="Uramoto M."/>
            <person name="Suzuki R."/>
            <person name="Koshino H."/>
            <person name="Kumano T."/>
            <person name="Panthee S."/>
            <person name="Dairi T."/>
            <person name="Ishikawa J."/>
            <person name="Ikeda H."/>
            <person name="Sakaki Y."/>
            <person name="Osada H."/>
        </authorList>
    </citation>
    <scope>NUCLEOTIDE SEQUENCE [LARGE SCALE GENOMIC DNA]</scope>
    <source>
        <strain evidence="2 3">SN-593</strain>
    </source>
</reference>
<feature type="compositionally biased region" description="Low complexity" evidence="1">
    <location>
        <begin position="117"/>
        <end position="133"/>
    </location>
</feature>
<dbReference type="RefSeq" id="WP_202236985.1">
    <property type="nucleotide sequence ID" value="NZ_AP018365.1"/>
</dbReference>
<protein>
    <submittedName>
        <fullName evidence="2">Uncharacterized protein</fullName>
    </submittedName>
</protein>
<dbReference type="Proteomes" id="UP000595703">
    <property type="component" value="Chromosome"/>
</dbReference>
<evidence type="ECO:0000313" key="3">
    <source>
        <dbReference type="Proteomes" id="UP000595703"/>
    </source>
</evidence>
<reference evidence="2 3" key="1">
    <citation type="journal article" date="2010" name="J. Bacteriol.">
        <title>Biochemical characterization of a novel indole prenyltransferase from Streptomyces sp. SN-593.</title>
        <authorList>
            <person name="Takahashi S."/>
            <person name="Takagi H."/>
            <person name="Toyoda A."/>
            <person name="Uramoto M."/>
            <person name="Nogawa T."/>
            <person name="Ueki M."/>
            <person name="Sakaki Y."/>
            <person name="Osada H."/>
        </authorList>
    </citation>
    <scope>NUCLEOTIDE SEQUENCE [LARGE SCALE GENOMIC DNA]</scope>
    <source>
        <strain evidence="2 3">SN-593</strain>
    </source>
</reference>
<reference evidence="2 3" key="4">
    <citation type="journal article" date="2020" name="Sci. Rep.">
        <title>beta-carboline chemical signals induce reveromycin production through a LuxR family regulator in Streptomyces sp. SN-593.</title>
        <authorList>
            <person name="Panthee S."/>
            <person name="Kito N."/>
            <person name="Hayashi T."/>
            <person name="Shimizu T."/>
            <person name="Ishikawa J."/>
            <person name="Hamamoto H."/>
            <person name="Osada H."/>
            <person name="Takahashi S."/>
        </authorList>
    </citation>
    <scope>NUCLEOTIDE SEQUENCE [LARGE SCALE GENOMIC DNA]</scope>
    <source>
        <strain evidence="2 3">SN-593</strain>
    </source>
</reference>
<feature type="region of interest" description="Disordered" evidence="1">
    <location>
        <begin position="246"/>
        <end position="265"/>
    </location>
</feature>
<name>A0A7U3VRQ0_9ACTN</name>
<gene>
    <name evidence="2" type="ORF">RVR_8267</name>
</gene>
<dbReference type="AlphaFoldDB" id="A0A7U3VRQ0"/>
<sequence>MGYELRRQLREALGPDITGLQRAVALEIADDANDDTKESWVKLEDLARWTGAKDTSVVRNALKRLAAAGWEFRVPIGKGKDGRAMYAVPGRRMTFLVPPFEGVAVATPKGEPTLPHGGAPATPQAPQGGATAPSEGATAPSEGAVAPPFSSAPHSPQEEEASSAPSAVREISDADKVEFGNFWGLFPKSQNFDKTRDAWTAEVLAGADPKEITAAAVAYAHDQAGNDWQFVKSSAGWLRDKRYLDKHAPTPTGKPNLKAVKGSGHRPFQAPEAHVYHQQKGF</sequence>